<name>A0ABP1G1S2_9CHLO</name>
<comment type="caution">
    <text evidence="1">The sequence shown here is derived from an EMBL/GenBank/DDBJ whole genome shotgun (WGS) entry which is preliminary data.</text>
</comment>
<organism evidence="1 2">
    <name type="scientific">Coccomyxa viridis</name>
    <dbReference type="NCBI Taxonomy" id="1274662"/>
    <lineage>
        <taxon>Eukaryota</taxon>
        <taxon>Viridiplantae</taxon>
        <taxon>Chlorophyta</taxon>
        <taxon>core chlorophytes</taxon>
        <taxon>Trebouxiophyceae</taxon>
        <taxon>Trebouxiophyceae incertae sedis</taxon>
        <taxon>Coccomyxaceae</taxon>
        <taxon>Coccomyxa</taxon>
    </lineage>
</organism>
<dbReference type="EMBL" id="CAXHTA020000016">
    <property type="protein sequence ID" value="CAL5226152.1"/>
    <property type="molecule type" value="Genomic_DNA"/>
</dbReference>
<sequence length="151" mass="16661">MGVTMGQGGFKVLDVLSNDRLLDMIGGDLWYRGTFDFAVVPYGVSLGDAKHHIHVGILYKDGSTAGSSTEVLSAHELQDPYNIELQARHPDAIMALLAMATTSKSQRPFDFVVMDGMCLDLLRFTEAKRFLIYNNLDRGKVGAMLSLLHQL</sequence>
<gene>
    <name evidence="1" type="primary">g8974</name>
    <name evidence="1" type="ORF">VP750_LOCUS8058</name>
</gene>
<proteinExistence type="predicted"/>
<accession>A0ABP1G1S2</accession>
<evidence type="ECO:0000313" key="1">
    <source>
        <dbReference type="EMBL" id="CAL5226152.1"/>
    </source>
</evidence>
<dbReference type="Proteomes" id="UP001497392">
    <property type="component" value="Unassembled WGS sequence"/>
</dbReference>
<protein>
    <submittedName>
        <fullName evidence="1">G8974 protein</fullName>
    </submittedName>
</protein>
<keyword evidence="2" id="KW-1185">Reference proteome</keyword>
<evidence type="ECO:0000313" key="2">
    <source>
        <dbReference type="Proteomes" id="UP001497392"/>
    </source>
</evidence>
<reference evidence="1 2" key="1">
    <citation type="submission" date="2024-06" db="EMBL/GenBank/DDBJ databases">
        <authorList>
            <person name="Kraege A."/>
            <person name="Thomma B."/>
        </authorList>
    </citation>
    <scope>NUCLEOTIDE SEQUENCE [LARGE SCALE GENOMIC DNA]</scope>
</reference>